<dbReference type="EMBL" id="JAKIKT010000001">
    <property type="protein sequence ID" value="MCL2912612.1"/>
    <property type="molecule type" value="Genomic_DNA"/>
</dbReference>
<keyword evidence="5 6" id="KW-0449">Lipoprotein</keyword>
<comment type="subunit">
    <text evidence="6">Component of the lipopolysaccharide transport and assembly complex. Interacts with LptD.</text>
</comment>
<dbReference type="Pfam" id="PF04390">
    <property type="entry name" value="LptE"/>
    <property type="match status" value="1"/>
</dbReference>
<gene>
    <name evidence="6 7" type="primary">lptE</name>
    <name evidence="7" type="ORF">L2725_02225</name>
</gene>
<evidence type="ECO:0000256" key="2">
    <source>
        <dbReference type="ARBA" id="ARBA00023136"/>
    </source>
</evidence>
<keyword evidence="2 6" id="KW-0472">Membrane</keyword>
<evidence type="ECO:0000313" key="7">
    <source>
        <dbReference type="EMBL" id="MCL2912612.1"/>
    </source>
</evidence>
<evidence type="ECO:0000256" key="1">
    <source>
        <dbReference type="ARBA" id="ARBA00022729"/>
    </source>
</evidence>
<reference evidence="7 8" key="1">
    <citation type="submission" date="2022-01" db="EMBL/GenBank/DDBJ databases">
        <title>Whole genome-based taxonomy of the Shewanellaceae.</title>
        <authorList>
            <person name="Martin-Rodriguez A.J."/>
        </authorList>
    </citation>
    <scope>NUCLEOTIDE SEQUENCE [LARGE SCALE GENOMIC DNA]</scope>
    <source>
        <strain evidence="7 8">DSM 21332</strain>
    </source>
</reference>
<dbReference type="HAMAP" id="MF_01186">
    <property type="entry name" value="LPS_assembly_LptE"/>
    <property type="match status" value="1"/>
</dbReference>
<dbReference type="PANTHER" id="PTHR38098:SF1">
    <property type="entry name" value="LPS-ASSEMBLY LIPOPROTEIN LPTE"/>
    <property type="match status" value="1"/>
</dbReference>
<evidence type="ECO:0000256" key="5">
    <source>
        <dbReference type="ARBA" id="ARBA00023288"/>
    </source>
</evidence>
<dbReference type="PROSITE" id="PS51257">
    <property type="entry name" value="PROKAR_LIPOPROTEIN"/>
    <property type="match status" value="1"/>
</dbReference>
<organism evidence="7 8">
    <name type="scientific">Shewanella corallii</name>
    <dbReference type="NCBI Taxonomy" id="560080"/>
    <lineage>
        <taxon>Bacteria</taxon>
        <taxon>Pseudomonadati</taxon>
        <taxon>Pseudomonadota</taxon>
        <taxon>Gammaproteobacteria</taxon>
        <taxon>Alteromonadales</taxon>
        <taxon>Shewanellaceae</taxon>
        <taxon>Shewanella</taxon>
    </lineage>
</organism>
<keyword evidence="3 6" id="KW-0564">Palmitate</keyword>
<comment type="subcellular location">
    <subcellularLocation>
        <location evidence="6">Cell outer membrane</location>
        <topology evidence="6">Lipid-anchor</topology>
    </subcellularLocation>
</comment>
<proteinExistence type="inferred from homology"/>
<protein>
    <recommendedName>
        <fullName evidence="6">LPS-assembly lipoprotein LptE</fullName>
    </recommendedName>
</protein>
<keyword evidence="4 6" id="KW-0998">Cell outer membrane</keyword>
<comment type="caution">
    <text evidence="7">The sequence shown here is derived from an EMBL/GenBank/DDBJ whole genome shotgun (WGS) entry which is preliminary data.</text>
</comment>
<dbReference type="Gene3D" id="3.30.160.150">
    <property type="entry name" value="Lipoprotein like domain"/>
    <property type="match status" value="1"/>
</dbReference>
<sequence>MLKKNLSFNSFSPKALGSVLLALVILTSAGCGFQLQRSYQIPPQLTTLHLSSQDEYSELTRLVRERLRLSNVNLVDSASKDVADLRLIRDSLERATLSLYPTGNVAEYELIYQVEFAVALPDSDPGFYNVEIRRDYLDDPRTALAKSREMDLLTKEMRIQAADRIVQTLSSIEVK</sequence>
<evidence type="ECO:0000256" key="3">
    <source>
        <dbReference type="ARBA" id="ARBA00023139"/>
    </source>
</evidence>
<keyword evidence="1 6" id="KW-0732">Signal</keyword>
<evidence type="ECO:0000256" key="6">
    <source>
        <dbReference type="HAMAP-Rule" id="MF_01186"/>
    </source>
</evidence>
<evidence type="ECO:0000256" key="4">
    <source>
        <dbReference type="ARBA" id="ARBA00023237"/>
    </source>
</evidence>
<dbReference type="PANTHER" id="PTHR38098">
    <property type="entry name" value="LPS-ASSEMBLY LIPOPROTEIN LPTE"/>
    <property type="match status" value="1"/>
</dbReference>
<name>A0ABT0N2E3_9GAMM</name>
<evidence type="ECO:0000313" key="8">
    <source>
        <dbReference type="Proteomes" id="UP001202831"/>
    </source>
</evidence>
<comment type="function">
    <text evidence="6">Together with LptD, is involved in the assembly of lipopolysaccharide (LPS) at the surface of the outer membrane. Required for the proper assembly of LptD. Binds LPS and may serve as the LPS recognition site at the outer membrane.</text>
</comment>
<dbReference type="Proteomes" id="UP001202831">
    <property type="component" value="Unassembled WGS sequence"/>
</dbReference>
<comment type="similarity">
    <text evidence="6">Belongs to the LptE lipoprotein family.</text>
</comment>
<dbReference type="RefSeq" id="WP_249247438.1">
    <property type="nucleotide sequence ID" value="NZ_JAKIKT010000001.1"/>
</dbReference>
<dbReference type="InterPro" id="IPR007485">
    <property type="entry name" value="LPS_assembly_LptE"/>
</dbReference>
<keyword evidence="8" id="KW-1185">Reference proteome</keyword>
<accession>A0ABT0N2E3</accession>